<feature type="region of interest" description="Disordered" evidence="1">
    <location>
        <begin position="34"/>
        <end position="189"/>
    </location>
</feature>
<protein>
    <submittedName>
        <fullName evidence="3">Uncharacterized protein</fullName>
    </submittedName>
</protein>
<dbReference type="Proteomes" id="UP000494165">
    <property type="component" value="Unassembled WGS sequence"/>
</dbReference>
<name>A0A8S1C1B0_9INSE</name>
<organism evidence="3 4">
    <name type="scientific">Cloeon dipterum</name>
    <dbReference type="NCBI Taxonomy" id="197152"/>
    <lineage>
        <taxon>Eukaryota</taxon>
        <taxon>Metazoa</taxon>
        <taxon>Ecdysozoa</taxon>
        <taxon>Arthropoda</taxon>
        <taxon>Hexapoda</taxon>
        <taxon>Insecta</taxon>
        <taxon>Pterygota</taxon>
        <taxon>Palaeoptera</taxon>
        <taxon>Ephemeroptera</taxon>
        <taxon>Pisciforma</taxon>
        <taxon>Baetidae</taxon>
        <taxon>Cloeon</taxon>
    </lineage>
</organism>
<keyword evidence="4" id="KW-1185">Reference proteome</keyword>
<dbReference type="EMBL" id="CADEPI010000010">
    <property type="protein sequence ID" value="CAB3362820.1"/>
    <property type="molecule type" value="Genomic_DNA"/>
</dbReference>
<reference evidence="3 4" key="1">
    <citation type="submission" date="2020-04" db="EMBL/GenBank/DDBJ databases">
        <authorList>
            <person name="Alioto T."/>
            <person name="Alioto T."/>
            <person name="Gomez Garrido J."/>
        </authorList>
    </citation>
    <scope>NUCLEOTIDE SEQUENCE [LARGE SCALE GENOMIC DNA]</scope>
</reference>
<proteinExistence type="predicted"/>
<dbReference type="AlphaFoldDB" id="A0A8S1C1B0"/>
<evidence type="ECO:0000256" key="2">
    <source>
        <dbReference type="SAM" id="SignalP"/>
    </source>
</evidence>
<keyword evidence="2" id="KW-0732">Signal</keyword>
<feature type="compositionally biased region" description="Low complexity" evidence="1">
    <location>
        <begin position="123"/>
        <end position="151"/>
    </location>
</feature>
<evidence type="ECO:0000256" key="1">
    <source>
        <dbReference type="SAM" id="MobiDB-lite"/>
    </source>
</evidence>
<comment type="caution">
    <text evidence="3">The sequence shown here is derived from an EMBL/GenBank/DDBJ whole genome shotgun (WGS) entry which is preliminary data.</text>
</comment>
<evidence type="ECO:0000313" key="3">
    <source>
        <dbReference type="EMBL" id="CAB3362820.1"/>
    </source>
</evidence>
<accession>A0A8S1C1B0</accession>
<feature type="compositionally biased region" description="Polar residues" evidence="1">
    <location>
        <begin position="42"/>
        <end position="54"/>
    </location>
</feature>
<gene>
    <name evidence="3" type="ORF">CLODIP_2_CD15476</name>
</gene>
<evidence type="ECO:0000313" key="4">
    <source>
        <dbReference type="Proteomes" id="UP000494165"/>
    </source>
</evidence>
<feature type="chain" id="PRO_5035737902" evidence="2">
    <location>
        <begin position="23"/>
        <end position="248"/>
    </location>
</feature>
<sequence length="248" mass="26362">MERSILIFFMTGLIAMELGVHAGKSDGRWKYVKKPVSKNKVKTSSEATTTSSGDQNEKIAEAMLDENEESAQPEFGNGDIGVSGDENGNSENEDPAPGDENPASGDENTVSVASGDENPAPVNGNAASGDEAAADSSADGQADNGANNNPDSNRDSDNNGGENPEGDNPHSASTKFSLTDEEEPMGSTTPKLTALYTNELGEPVTNFTPTPKIYKMRRTSTTIINGRRIKIVNNRRGWNRQTILHSGD</sequence>
<feature type="signal peptide" evidence="2">
    <location>
        <begin position="1"/>
        <end position="22"/>
    </location>
</feature>